<dbReference type="Pfam" id="PF18826">
    <property type="entry name" value="bVLRF1"/>
    <property type="match status" value="1"/>
</dbReference>
<evidence type="ECO:0000313" key="17">
    <source>
        <dbReference type="EMBL" id="VDI66816.1"/>
    </source>
</evidence>
<evidence type="ECO:0000256" key="4">
    <source>
        <dbReference type="ARBA" id="ARBA00022722"/>
    </source>
</evidence>
<evidence type="ECO:0000256" key="5">
    <source>
        <dbReference type="ARBA" id="ARBA00022723"/>
    </source>
</evidence>
<keyword evidence="10" id="KW-0862">Zinc</keyword>
<evidence type="ECO:0000256" key="13">
    <source>
        <dbReference type="PROSITE-ProRule" id="PRU00023"/>
    </source>
</evidence>
<dbReference type="InterPro" id="IPR041175">
    <property type="entry name" value="VLRF1/Vms1"/>
</dbReference>
<feature type="region of interest" description="Disordered" evidence="15">
    <location>
        <begin position="830"/>
        <end position="870"/>
    </location>
</feature>
<reference evidence="17" key="1">
    <citation type="submission" date="2018-11" db="EMBL/GenBank/DDBJ databases">
        <authorList>
            <person name="Alioto T."/>
            <person name="Alioto T."/>
        </authorList>
    </citation>
    <scope>NUCLEOTIDE SEQUENCE</scope>
</reference>
<dbReference type="AlphaFoldDB" id="A0A8B6GNC0"/>
<keyword evidence="5" id="KW-0479">Metal-binding</keyword>
<keyword evidence="6" id="KW-0677">Repeat</keyword>
<dbReference type="EMBL" id="UYJE01008751">
    <property type="protein sequence ID" value="VDI66816.1"/>
    <property type="molecule type" value="Genomic_DNA"/>
</dbReference>
<feature type="compositionally biased region" description="Basic and acidic residues" evidence="15">
    <location>
        <begin position="727"/>
        <end position="738"/>
    </location>
</feature>
<dbReference type="OrthoDB" id="429841at2759"/>
<dbReference type="GO" id="GO:0016787">
    <property type="term" value="F:hydrolase activity"/>
    <property type="evidence" value="ECO:0007669"/>
    <property type="project" value="UniProtKB-KW"/>
</dbReference>
<dbReference type="InterPro" id="IPR013087">
    <property type="entry name" value="Znf_C2H2_type"/>
</dbReference>
<keyword evidence="18" id="KW-1185">Reference proteome</keyword>
<dbReference type="GO" id="GO:0008270">
    <property type="term" value="F:zinc ion binding"/>
    <property type="evidence" value="ECO:0007669"/>
    <property type="project" value="UniProtKB-KW"/>
</dbReference>
<dbReference type="InterPro" id="IPR041540">
    <property type="entry name" value="VATC"/>
</dbReference>
<keyword evidence="11 13" id="KW-0040">ANK repeat</keyword>
<feature type="region of interest" description="Disordered" evidence="15">
    <location>
        <begin position="143"/>
        <end position="165"/>
    </location>
</feature>
<dbReference type="PROSITE" id="PS52044">
    <property type="entry name" value="VLRF1"/>
    <property type="match status" value="1"/>
</dbReference>
<evidence type="ECO:0000256" key="14">
    <source>
        <dbReference type="PROSITE-ProRule" id="PRU01389"/>
    </source>
</evidence>
<name>A0A8B6GNC0_MYTGA</name>
<evidence type="ECO:0000256" key="7">
    <source>
        <dbReference type="ARBA" id="ARBA00022759"/>
    </source>
</evidence>
<dbReference type="PROSITE" id="PS00028">
    <property type="entry name" value="ZINC_FINGER_C2H2_1"/>
    <property type="match status" value="1"/>
</dbReference>
<sequence>MKTISSFDLLSELNTIKKMDSTTTSPKKLQKKRTQQYSMCFLYNTGEAMSKLTGLTVATCNPSTEKGKATTSTEETKEATVQQRPDFTTVSEKMSCNYCEADFESREEQKRHYKSDWHRYNLRQRLKGVSYVNEDKFEELSGNISSISGSESDSDDDDNHATSKPIGMAARFQRKLEVIGTGSSTDSDTEDSIMDDRARKYPKIFLKNSLGDLISLYRCVVYHKKVIPSSHSDLMSMVTDIPVHMKWAVLMSSGGHFAGAIFDRDNIIAHKTFHRYVVRAKRGTAQSSRDSQGNAPKSAGAALRRYNEAALQEDVRALLTSWDEHIKSCDLIFLRAPSFNKKIFFSGKTPPLDKKDKRIRMIPFQTKRPTHNEVQRVHQMLASIESYGEEAGIQDFIPLSPQLTFSADVGKLVIVPEDTSASPRHRKSKDKLGTSPLTKQYEEDEEISREKGQTKMGLDYLLKSENFPTSSGNSTASDSELVAVMQTLKTDHLKEFDMSKKPKRKKNTRKRRLSLKHQVEPGTNPLDEEKYHLKNSLYTACKVGDADSLLNLLAVFNVSDKPDDEGGQGDSKVIGDKDIVVSVVDGENVIQETMEGIENTDHNLKTSGSEIQFDIDIDDVKGQDTNNLTLEPENVIYNEKKVDNSRVKVDPQFTSDNHDFKNHDTRTEITGNVETKSKEQNIDNLSADLPMKKSELTSENGKQLDDVENVFVDSVNEKSSMTLNVKDNSRPTSREGSRSRHSSATDVLSPIIVTSELLNEPIGDSETTLLMIASKEGHRKLIQMLMKAGSNPAIKDKYGQTAYQLTSDKETRNEFRRFMAKFPERYDYDSGKVPGPLTEEMEAERRKREAERKRVQKKAKQERDKEKKAEEAIQRVEEEAKKRFLSMPDRDKRALAAEKRIQQQKMSEGIQVVLSRCYQCAKDMTGKVPFEYFEFKFCSPKCLREHRQKTGKS</sequence>
<gene>
    <name evidence="17" type="ORF">MGAL_10B052012</name>
</gene>
<keyword evidence="8" id="KW-0863">Zinc-finger</keyword>
<dbReference type="InterPro" id="IPR002110">
    <property type="entry name" value="Ankyrin_rpt"/>
</dbReference>
<evidence type="ECO:0000313" key="18">
    <source>
        <dbReference type="Proteomes" id="UP000596742"/>
    </source>
</evidence>
<proteinExistence type="inferred from homology"/>
<feature type="repeat" description="ANK" evidence="13">
    <location>
        <begin position="765"/>
        <end position="797"/>
    </location>
</feature>
<comment type="domain">
    <text evidence="14">The VLRF1 domain mediates binding to the 60S ribosomal subunit.</text>
</comment>
<keyword evidence="12" id="KW-0175">Coiled coil</keyword>
<dbReference type="PANTHER" id="PTHR16036">
    <property type="entry name" value="ANKYRIN REPEAT AND ZINC FINGER DOMAIN-CONTAINING PROTEIN 1"/>
    <property type="match status" value="1"/>
</dbReference>
<comment type="caution">
    <text evidence="17">The sequence shown here is derived from an EMBL/GenBank/DDBJ whole genome shotgun (WGS) entry which is preliminary data.</text>
</comment>
<feature type="domain" description="VLRF1" evidence="16">
    <location>
        <begin position="243"/>
        <end position="384"/>
    </location>
</feature>
<evidence type="ECO:0000256" key="3">
    <source>
        <dbReference type="ARBA" id="ARBA00022490"/>
    </source>
</evidence>
<feature type="active site" evidence="14">
    <location>
        <position position="286"/>
    </location>
</feature>
<dbReference type="GO" id="GO:0036503">
    <property type="term" value="P:ERAD pathway"/>
    <property type="evidence" value="ECO:0007669"/>
    <property type="project" value="TreeGrafter"/>
</dbReference>
<evidence type="ECO:0000256" key="1">
    <source>
        <dbReference type="ARBA" id="ARBA00004496"/>
    </source>
</evidence>
<dbReference type="SUPFAM" id="SSF48403">
    <property type="entry name" value="Ankyrin repeat"/>
    <property type="match status" value="1"/>
</dbReference>
<feature type="region of interest" description="Disordered" evidence="15">
    <location>
        <begin position="62"/>
        <end position="82"/>
    </location>
</feature>
<dbReference type="InterPro" id="IPR047139">
    <property type="entry name" value="ANKZ1/VMS1"/>
</dbReference>
<feature type="region of interest" description="Disordered" evidence="15">
    <location>
        <begin position="718"/>
        <end position="744"/>
    </location>
</feature>
<evidence type="ECO:0000256" key="9">
    <source>
        <dbReference type="ARBA" id="ARBA00022801"/>
    </source>
</evidence>
<dbReference type="Gene3D" id="1.25.40.20">
    <property type="entry name" value="Ankyrin repeat-containing domain"/>
    <property type="match status" value="1"/>
</dbReference>
<accession>A0A8B6GNC0</accession>
<feature type="region of interest" description="Disordered" evidence="15">
    <location>
        <begin position="419"/>
        <end position="452"/>
    </location>
</feature>
<evidence type="ECO:0000256" key="2">
    <source>
        <dbReference type="ARBA" id="ARBA00009262"/>
    </source>
</evidence>
<dbReference type="PANTHER" id="PTHR16036:SF2">
    <property type="entry name" value="TRNA ENDONUCLEASE ANKZF1"/>
    <property type="match status" value="1"/>
</dbReference>
<comment type="subcellular location">
    <subcellularLocation>
        <location evidence="1">Cytoplasm</location>
    </subcellularLocation>
</comment>
<dbReference type="GO" id="GO:0004519">
    <property type="term" value="F:endonuclease activity"/>
    <property type="evidence" value="ECO:0007669"/>
    <property type="project" value="UniProtKB-KW"/>
</dbReference>
<keyword evidence="7 14" id="KW-0255">Endonuclease</keyword>
<organism evidence="17 18">
    <name type="scientific">Mytilus galloprovincialis</name>
    <name type="common">Mediterranean mussel</name>
    <dbReference type="NCBI Taxonomy" id="29158"/>
    <lineage>
        <taxon>Eukaryota</taxon>
        <taxon>Metazoa</taxon>
        <taxon>Spiralia</taxon>
        <taxon>Lophotrochozoa</taxon>
        <taxon>Mollusca</taxon>
        <taxon>Bivalvia</taxon>
        <taxon>Autobranchia</taxon>
        <taxon>Pteriomorphia</taxon>
        <taxon>Mytilida</taxon>
        <taxon>Mytiloidea</taxon>
        <taxon>Mytilidae</taxon>
        <taxon>Mytilinae</taxon>
        <taxon>Mytilus</taxon>
    </lineage>
</organism>
<evidence type="ECO:0000256" key="12">
    <source>
        <dbReference type="ARBA" id="ARBA00023054"/>
    </source>
</evidence>
<evidence type="ECO:0000256" key="11">
    <source>
        <dbReference type="ARBA" id="ARBA00023043"/>
    </source>
</evidence>
<protein>
    <recommendedName>
        <fullName evidence="16">VLRF1 domain-containing protein</fullName>
    </recommendedName>
</protein>
<dbReference type="GO" id="GO:0005737">
    <property type="term" value="C:cytoplasm"/>
    <property type="evidence" value="ECO:0007669"/>
    <property type="project" value="UniProtKB-SubCell"/>
</dbReference>
<comment type="similarity">
    <text evidence="2 14">Belongs to the ANKZF1/VMS1 family.</text>
</comment>
<keyword evidence="9 14" id="KW-0378">Hydrolase</keyword>
<evidence type="ECO:0000256" key="6">
    <source>
        <dbReference type="ARBA" id="ARBA00022737"/>
    </source>
</evidence>
<keyword evidence="3 14" id="KW-0963">Cytoplasm</keyword>
<keyword evidence="4 14" id="KW-0540">Nuclease</keyword>
<evidence type="ECO:0000256" key="8">
    <source>
        <dbReference type="ARBA" id="ARBA00022771"/>
    </source>
</evidence>
<evidence type="ECO:0000256" key="15">
    <source>
        <dbReference type="SAM" id="MobiDB-lite"/>
    </source>
</evidence>
<dbReference type="PROSITE" id="PS50088">
    <property type="entry name" value="ANK_REPEAT"/>
    <property type="match status" value="1"/>
</dbReference>
<dbReference type="Proteomes" id="UP000596742">
    <property type="component" value="Unassembled WGS sequence"/>
</dbReference>
<feature type="compositionally biased region" description="Basic and acidic residues" evidence="15">
    <location>
        <begin position="843"/>
        <end position="870"/>
    </location>
</feature>
<dbReference type="PROSITE" id="PS50297">
    <property type="entry name" value="ANK_REP_REGION"/>
    <property type="match status" value="1"/>
</dbReference>
<dbReference type="InterPro" id="IPR036770">
    <property type="entry name" value="Ankyrin_rpt-contain_sf"/>
</dbReference>
<dbReference type="Pfam" id="PF18716">
    <property type="entry name" value="VATC"/>
    <property type="match status" value="1"/>
</dbReference>
<evidence type="ECO:0000259" key="16">
    <source>
        <dbReference type="PROSITE" id="PS52044"/>
    </source>
</evidence>
<evidence type="ECO:0000256" key="10">
    <source>
        <dbReference type="ARBA" id="ARBA00022833"/>
    </source>
</evidence>